<dbReference type="Proteomes" id="UP000696280">
    <property type="component" value="Unassembled WGS sequence"/>
</dbReference>
<proteinExistence type="predicted"/>
<keyword evidence="2 4" id="KW-0863">Zinc-finger</keyword>
<dbReference type="EMBL" id="CAJVRL010000002">
    <property type="protein sequence ID" value="CAG8949196.1"/>
    <property type="molecule type" value="Genomic_DNA"/>
</dbReference>
<evidence type="ECO:0000256" key="3">
    <source>
        <dbReference type="ARBA" id="ARBA00022833"/>
    </source>
</evidence>
<gene>
    <name evidence="6" type="ORF">HYFRA_00004819</name>
</gene>
<evidence type="ECO:0000256" key="4">
    <source>
        <dbReference type="PROSITE-ProRule" id="PRU00134"/>
    </source>
</evidence>
<keyword evidence="3" id="KW-0862">Zinc</keyword>
<comment type="caution">
    <text evidence="6">The sequence shown here is derived from an EMBL/GenBank/DDBJ whole genome shotgun (WGS) entry which is preliminary data.</text>
</comment>
<protein>
    <recommendedName>
        <fullName evidence="5">MYND-type domain-containing protein</fullName>
    </recommendedName>
</protein>
<feature type="domain" description="MYND-type" evidence="5">
    <location>
        <begin position="6"/>
        <end position="44"/>
    </location>
</feature>
<keyword evidence="7" id="KW-1185">Reference proteome</keyword>
<accession>A0A9N9KLJ4</accession>
<dbReference type="Gene3D" id="6.10.140.2220">
    <property type="match status" value="1"/>
</dbReference>
<dbReference type="PROSITE" id="PS50865">
    <property type="entry name" value="ZF_MYND_2"/>
    <property type="match status" value="1"/>
</dbReference>
<dbReference type="Pfam" id="PF01753">
    <property type="entry name" value="zf-MYND"/>
    <property type="match status" value="1"/>
</dbReference>
<reference evidence="6" key="1">
    <citation type="submission" date="2021-07" db="EMBL/GenBank/DDBJ databases">
        <authorList>
            <person name="Durling M."/>
        </authorList>
    </citation>
    <scope>NUCLEOTIDE SEQUENCE</scope>
</reference>
<organism evidence="6 7">
    <name type="scientific">Hymenoscyphus fraxineus</name>
    <dbReference type="NCBI Taxonomy" id="746836"/>
    <lineage>
        <taxon>Eukaryota</taxon>
        <taxon>Fungi</taxon>
        <taxon>Dikarya</taxon>
        <taxon>Ascomycota</taxon>
        <taxon>Pezizomycotina</taxon>
        <taxon>Leotiomycetes</taxon>
        <taxon>Helotiales</taxon>
        <taxon>Helotiaceae</taxon>
        <taxon>Hymenoscyphus</taxon>
    </lineage>
</organism>
<dbReference type="AlphaFoldDB" id="A0A9N9KLJ4"/>
<dbReference type="GO" id="GO:0008270">
    <property type="term" value="F:zinc ion binding"/>
    <property type="evidence" value="ECO:0007669"/>
    <property type="project" value="UniProtKB-KW"/>
</dbReference>
<evidence type="ECO:0000313" key="7">
    <source>
        <dbReference type="Proteomes" id="UP000696280"/>
    </source>
</evidence>
<keyword evidence="1" id="KW-0479">Metal-binding</keyword>
<evidence type="ECO:0000256" key="1">
    <source>
        <dbReference type="ARBA" id="ARBA00022723"/>
    </source>
</evidence>
<evidence type="ECO:0000313" key="6">
    <source>
        <dbReference type="EMBL" id="CAG8949196.1"/>
    </source>
</evidence>
<dbReference type="InterPro" id="IPR002893">
    <property type="entry name" value="Znf_MYND"/>
</dbReference>
<evidence type="ECO:0000256" key="2">
    <source>
        <dbReference type="ARBA" id="ARBA00022771"/>
    </source>
</evidence>
<dbReference type="OrthoDB" id="3530845at2759"/>
<dbReference type="SUPFAM" id="SSF144232">
    <property type="entry name" value="HIT/MYND zinc finger-like"/>
    <property type="match status" value="1"/>
</dbReference>
<name>A0A9N9KLJ4_9HELO</name>
<sequence>MTTVNCSVCSSTTSTLKKCGKCKEVCYCSIECQKKAWPAHRRYCGGAWWDTAKMRKNEDKSLHYGKLELVTWTTGEFGWGNTYVEEEDLKNKFEDEFQSDEKQLFDYWPSAFRWTCCGNDASQTFGCDHHGTGPKPCTCDFCRMGKPLTDSIFESTSKKQHAVGLNLVKGPDPRSYNAHSALINEMARSAMGMDG</sequence>
<dbReference type="PROSITE" id="PS01360">
    <property type="entry name" value="ZF_MYND_1"/>
    <property type="match status" value="1"/>
</dbReference>
<evidence type="ECO:0000259" key="5">
    <source>
        <dbReference type="PROSITE" id="PS50865"/>
    </source>
</evidence>